<gene>
    <name evidence="3" type="ORF">GCM10010430_70840</name>
</gene>
<comment type="caution">
    <text evidence="3">The sequence shown here is derived from an EMBL/GenBank/DDBJ whole genome shotgun (WGS) entry which is preliminary data.</text>
</comment>
<proteinExistence type="predicted"/>
<dbReference type="RefSeq" id="WP_344640680.1">
    <property type="nucleotide sequence ID" value="NZ_BAAATR010000050.1"/>
</dbReference>
<dbReference type="InterPro" id="IPR041191">
    <property type="entry name" value="pPIWI_RE_Y"/>
</dbReference>
<feature type="domain" description="pPIWI-RE three-gene island" evidence="2">
    <location>
        <begin position="20"/>
        <end position="159"/>
    </location>
</feature>
<evidence type="ECO:0000313" key="3">
    <source>
        <dbReference type="EMBL" id="GAA2274672.1"/>
    </source>
</evidence>
<keyword evidence="4" id="KW-1185">Reference proteome</keyword>
<reference evidence="3 4" key="1">
    <citation type="journal article" date="2019" name="Int. J. Syst. Evol. Microbiol.">
        <title>The Global Catalogue of Microorganisms (GCM) 10K type strain sequencing project: providing services to taxonomists for standard genome sequencing and annotation.</title>
        <authorList>
            <consortium name="The Broad Institute Genomics Platform"/>
            <consortium name="The Broad Institute Genome Sequencing Center for Infectious Disease"/>
            <person name="Wu L."/>
            <person name="Ma J."/>
        </authorList>
    </citation>
    <scope>NUCLEOTIDE SEQUENCE [LARGE SCALE GENOMIC DNA]</scope>
    <source>
        <strain evidence="3 4">JCM 7356</strain>
    </source>
</reference>
<evidence type="ECO:0000259" key="2">
    <source>
        <dbReference type="Pfam" id="PF18156"/>
    </source>
</evidence>
<evidence type="ECO:0008006" key="5">
    <source>
        <dbReference type="Google" id="ProtNLM"/>
    </source>
</evidence>
<sequence length="382" mass="42470">MAQDRPESAGPETADQGDLVRLTASGLVLLAQRDAAVLREGASPYPPVLQRVLNRLTLESWNAGRLPPQDMTDLVRWCRKPLKEWPFPLPGGLVAEDEPLVTEAGPTQLCLSLALSAGNPELELVQNRLMGEAVRRCREQSLQAAYEALRRLCVREPILDARRWAKVQRTAVLEPVMDLVAQFYLPVPSALQVHGVFAACKSCCGLMAPRSRGGWICALDQCRLGGTWRRVGTRYAADKPLWMLRTALRLYTHGPGLAETQLEDALRMPGVVDVLMWPGVDLVDLLVVFADGTCWAIDVKDHANPDLLAEGLHRFPRGEPLPPYRRAIVAVPQYRIDRAQGYLERVRSLRPRAEYGFEVLSVEDVVRQAARLASRVSRSSHA</sequence>
<dbReference type="Pfam" id="PF18154">
    <property type="entry name" value="pPIWI_RE_REase"/>
    <property type="match status" value="1"/>
</dbReference>
<feature type="domain" description="REase associating with pPIWI RE" evidence="1">
    <location>
        <begin position="256"/>
        <end position="372"/>
    </location>
</feature>
<dbReference type="InterPro" id="IPR040828">
    <property type="entry name" value="pPIWI_RE_REase"/>
</dbReference>
<name>A0ABN3EWC3_9ACTN</name>
<evidence type="ECO:0000313" key="4">
    <source>
        <dbReference type="Proteomes" id="UP001500305"/>
    </source>
</evidence>
<dbReference type="Pfam" id="PF18156">
    <property type="entry name" value="pPIWI_RE_Y"/>
    <property type="match status" value="1"/>
</dbReference>
<protein>
    <recommendedName>
        <fullName evidence="5">REase associating with pPIWI RE domain-containing protein</fullName>
    </recommendedName>
</protein>
<dbReference type="EMBL" id="BAAATR010000050">
    <property type="protein sequence ID" value="GAA2274672.1"/>
    <property type="molecule type" value="Genomic_DNA"/>
</dbReference>
<evidence type="ECO:0000259" key="1">
    <source>
        <dbReference type="Pfam" id="PF18154"/>
    </source>
</evidence>
<dbReference type="Proteomes" id="UP001500305">
    <property type="component" value="Unassembled WGS sequence"/>
</dbReference>
<organism evidence="3 4">
    <name type="scientific">Kitasatospora cystarginea</name>
    <dbReference type="NCBI Taxonomy" id="58350"/>
    <lineage>
        <taxon>Bacteria</taxon>
        <taxon>Bacillati</taxon>
        <taxon>Actinomycetota</taxon>
        <taxon>Actinomycetes</taxon>
        <taxon>Kitasatosporales</taxon>
        <taxon>Streptomycetaceae</taxon>
        <taxon>Kitasatospora</taxon>
    </lineage>
</organism>
<accession>A0ABN3EWC3</accession>